<proteinExistence type="predicted"/>
<name>A0AAD3SFC4_NEPGR</name>
<feature type="region of interest" description="Disordered" evidence="1">
    <location>
        <begin position="26"/>
        <end position="81"/>
    </location>
</feature>
<evidence type="ECO:0000256" key="1">
    <source>
        <dbReference type="SAM" id="MobiDB-lite"/>
    </source>
</evidence>
<accession>A0AAD3SFC4</accession>
<keyword evidence="2" id="KW-0472">Membrane</keyword>
<evidence type="ECO:0000256" key="2">
    <source>
        <dbReference type="SAM" id="Phobius"/>
    </source>
</evidence>
<dbReference type="Proteomes" id="UP001279734">
    <property type="component" value="Unassembled WGS sequence"/>
</dbReference>
<protein>
    <submittedName>
        <fullName evidence="3">Uncharacterized protein</fullName>
    </submittedName>
</protein>
<feature type="compositionally biased region" description="Basic and acidic residues" evidence="1">
    <location>
        <begin position="32"/>
        <end position="48"/>
    </location>
</feature>
<organism evidence="3 4">
    <name type="scientific">Nepenthes gracilis</name>
    <name type="common">Slender pitcher plant</name>
    <dbReference type="NCBI Taxonomy" id="150966"/>
    <lineage>
        <taxon>Eukaryota</taxon>
        <taxon>Viridiplantae</taxon>
        <taxon>Streptophyta</taxon>
        <taxon>Embryophyta</taxon>
        <taxon>Tracheophyta</taxon>
        <taxon>Spermatophyta</taxon>
        <taxon>Magnoliopsida</taxon>
        <taxon>eudicotyledons</taxon>
        <taxon>Gunneridae</taxon>
        <taxon>Pentapetalae</taxon>
        <taxon>Caryophyllales</taxon>
        <taxon>Nepenthaceae</taxon>
        <taxon>Nepenthes</taxon>
    </lineage>
</organism>
<dbReference type="AlphaFoldDB" id="A0AAD3SFC4"/>
<reference evidence="3" key="1">
    <citation type="submission" date="2023-05" db="EMBL/GenBank/DDBJ databases">
        <title>Nepenthes gracilis genome sequencing.</title>
        <authorList>
            <person name="Fukushima K."/>
        </authorList>
    </citation>
    <scope>NUCLEOTIDE SEQUENCE</scope>
    <source>
        <strain evidence="3">SING2019-196</strain>
    </source>
</reference>
<evidence type="ECO:0000313" key="4">
    <source>
        <dbReference type="Proteomes" id="UP001279734"/>
    </source>
</evidence>
<sequence>MALALPLGQSALSSVIYKLWGSRGFNPSRVPRSRDGPFVRKTTDRSESTRQGSMGSRRDRKSYRSWVAADGGSAKKDGGSGLNFGGWDELDKQAAVDGNDFTRNGRTESHDKLPRRLMNGKLSRRRSREKPLFLRLLTVVFPFLGSWTRFFM</sequence>
<evidence type="ECO:0000313" key="3">
    <source>
        <dbReference type="EMBL" id="GMH10370.1"/>
    </source>
</evidence>
<dbReference type="PANTHER" id="PTHR35719:SF5">
    <property type="entry name" value="T6K12.7 PROTEIN"/>
    <property type="match status" value="1"/>
</dbReference>
<feature type="transmembrane region" description="Helical" evidence="2">
    <location>
        <begin position="132"/>
        <end position="150"/>
    </location>
</feature>
<gene>
    <name evidence="3" type="ORF">Nepgr_012211</name>
</gene>
<dbReference type="PANTHER" id="PTHR35719">
    <property type="entry name" value="OS01G0680600 PROTEIN"/>
    <property type="match status" value="1"/>
</dbReference>
<keyword evidence="2" id="KW-1133">Transmembrane helix</keyword>
<dbReference type="EMBL" id="BSYO01000010">
    <property type="protein sequence ID" value="GMH10370.1"/>
    <property type="molecule type" value="Genomic_DNA"/>
</dbReference>
<comment type="caution">
    <text evidence="3">The sequence shown here is derived from an EMBL/GenBank/DDBJ whole genome shotgun (WGS) entry which is preliminary data.</text>
</comment>
<keyword evidence="2" id="KW-0812">Transmembrane</keyword>
<keyword evidence="4" id="KW-1185">Reference proteome</keyword>